<evidence type="ECO:0000256" key="1">
    <source>
        <dbReference type="SAM" id="MobiDB-lite"/>
    </source>
</evidence>
<evidence type="ECO:0000313" key="2">
    <source>
        <dbReference type="EMBL" id="ABO47898.1"/>
    </source>
</evidence>
<accession>A4UHE0</accession>
<reference evidence="2" key="1">
    <citation type="journal article" date="2007" name="Proc. Natl. Acad. Sci. U.S.A.">
        <title>Spliced leader RNA trans-splicing in dinoflagellates.</title>
        <authorList>
            <person name="Zhang H."/>
            <person name="Hou Y."/>
            <person name="Miranda L."/>
            <person name="Campbell D.A."/>
            <person name="Sturm N.R."/>
            <person name="Gaasterland T."/>
            <person name="Lin S."/>
        </authorList>
    </citation>
    <scope>NUCLEOTIDE SEQUENCE</scope>
    <source>
        <strain evidence="2">GT-CA28</strain>
    </source>
</reference>
<feature type="region of interest" description="Disordered" evidence="1">
    <location>
        <begin position="1"/>
        <end position="21"/>
    </location>
</feature>
<name>A4UHE0_ALEFU</name>
<dbReference type="AlphaFoldDB" id="A4UHE0"/>
<proteinExistence type="evidence at transcript level"/>
<dbReference type="InterPro" id="IPR009010">
    <property type="entry name" value="Asp_de-COase-like_dom_sf"/>
</dbReference>
<protein>
    <recommendedName>
        <fullName evidence="3">Ubiquitin-like domain-containing protein</fullName>
    </recommendedName>
</protein>
<evidence type="ECO:0008006" key="3">
    <source>
        <dbReference type="Google" id="ProtNLM"/>
    </source>
</evidence>
<dbReference type="EMBL" id="EF133893">
    <property type="protein sequence ID" value="ABO47898.1"/>
    <property type="molecule type" value="mRNA"/>
</dbReference>
<dbReference type="Gene3D" id="2.40.40.20">
    <property type="match status" value="1"/>
</dbReference>
<sequence length="303" mass="32693">MEDVPDAVGAAPERTPGETEPPVHVVVRLAVTGETLLTLDLKMADELSTLHEGVASKIEKAAPGQVQLIHDAHVLPSVGTLGAAGLRPGMLLVEAVLRYGLTLRVASMPSQELVFTNRIFTSLADMSHLCSLQSSKEPEVTNCIYTEICGHIFSVEAHPWVEVGTLALNKVQRDYLQVAMQEDVFVRHIVPPEDADLISCVLEVDAFVQQGLMVERRSLTEQAVKQTVHQLFGQIIAVGQPVALEQQDQAGDFILKCTVTDALPGCLGKVPTMCDVPFGILTANTRVELVQGPSGILHLIADE</sequence>
<dbReference type="SUPFAM" id="SSF50692">
    <property type="entry name" value="ADC-like"/>
    <property type="match status" value="1"/>
</dbReference>
<organism evidence="2">
    <name type="scientific">Alexandrium fundyense</name>
    <name type="common">Dinoflagellate</name>
    <dbReference type="NCBI Taxonomy" id="2932"/>
    <lineage>
        <taxon>Eukaryota</taxon>
        <taxon>Sar</taxon>
        <taxon>Alveolata</taxon>
        <taxon>Dinophyceae</taxon>
        <taxon>Gonyaulacales</taxon>
        <taxon>Pyrocystaceae</taxon>
        <taxon>Alexandrium</taxon>
    </lineage>
</organism>